<dbReference type="NCBIfam" id="TIGR01740">
    <property type="entry name" value="pyrF"/>
    <property type="match status" value="1"/>
</dbReference>
<dbReference type="PANTHER" id="PTHR32119">
    <property type="entry name" value="OROTIDINE 5'-PHOSPHATE DECARBOXYLASE"/>
    <property type="match status" value="1"/>
</dbReference>
<feature type="domain" description="Orotidine 5'-phosphate decarboxylase" evidence="11">
    <location>
        <begin position="4"/>
        <end position="222"/>
    </location>
</feature>
<dbReference type="EMBL" id="CP130613">
    <property type="protein sequence ID" value="WKW15459.1"/>
    <property type="molecule type" value="Genomic_DNA"/>
</dbReference>
<evidence type="ECO:0000256" key="5">
    <source>
        <dbReference type="ARBA" id="ARBA00023239"/>
    </source>
</evidence>
<dbReference type="SMART" id="SM00934">
    <property type="entry name" value="OMPdecase"/>
    <property type="match status" value="1"/>
</dbReference>
<feature type="binding site" evidence="7">
    <location>
        <begin position="59"/>
        <end position="68"/>
    </location>
    <ligand>
        <name>substrate</name>
    </ligand>
</feature>
<sequence>MRSQPIIALDVPMLADAKALVQRLGPDADFYKVGLELFTAEGPRVVEWLRGEGKRVFLDLKLYDIPNTVRGAARSAATMGASLLTVHGYGGAAMVDAAVEGAGAETGILVVTVLTSFDAPSLGIALGREAPEMGGEVLRLAQLADRAGAHGIVCSGHEVRAVRGSYPRLKPLVPGIRLSGGATHDQARVATPESAAADGAAYLVLGRAVTAAPSPVDVLREIRMTLAAG</sequence>
<evidence type="ECO:0000256" key="4">
    <source>
        <dbReference type="ARBA" id="ARBA00022975"/>
    </source>
</evidence>
<dbReference type="Gene3D" id="3.20.20.70">
    <property type="entry name" value="Aldolase class I"/>
    <property type="match status" value="1"/>
</dbReference>
<proteinExistence type="inferred from homology"/>
<dbReference type="HAMAP" id="MF_01200_B">
    <property type="entry name" value="OMPdecase_type1_B"/>
    <property type="match status" value="1"/>
</dbReference>
<evidence type="ECO:0000256" key="3">
    <source>
        <dbReference type="ARBA" id="ARBA00022793"/>
    </source>
</evidence>
<dbReference type="Proteomes" id="UP001229955">
    <property type="component" value="Chromosome"/>
</dbReference>
<feature type="active site" description="For OMPdecase activity" evidence="8">
    <location>
        <position position="64"/>
    </location>
</feature>
<dbReference type="GO" id="GO:0005829">
    <property type="term" value="C:cytosol"/>
    <property type="evidence" value="ECO:0007669"/>
    <property type="project" value="TreeGrafter"/>
</dbReference>
<feature type="binding site" evidence="7 9">
    <location>
        <position position="186"/>
    </location>
    <ligand>
        <name>substrate</name>
    </ligand>
</feature>
<accession>A0AA49Q552</accession>
<evidence type="ECO:0000256" key="7">
    <source>
        <dbReference type="HAMAP-Rule" id="MF_01200"/>
    </source>
</evidence>
<comment type="pathway">
    <text evidence="2 7 10">Pyrimidine metabolism; UMP biosynthesis via de novo pathway; UMP from orotate: step 2/2.</text>
</comment>
<dbReference type="GO" id="GO:0044205">
    <property type="term" value="P:'de novo' UMP biosynthetic process"/>
    <property type="evidence" value="ECO:0007669"/>
    <property type="project" value="UniProtKB-UniRule"/>
</dbReference>
<accession>A0AA49K0I9</accession>
<dbReference type="GO" id="GO:0004590">
    <property type="term" value="F:orotidine-5'-phosphate decarboxylase activity"/>
    <property type="evidence" value="ECO:0007669"/>
    <property type="project" value="UniProtKB-UniRule"/>
</dbReference>
<feature type="binding site" evidence="7 9">
    <location>
        <position position="177"/>
    </location>
    <ligand>
        <name>substrate</name>
    </ligand>
</feature>
<keyword evidence="3 7" id="KW-0210">Decarboxylase</keyword>
<name>A0AA49K0I9_9BACT</name>
<evidence type="ECO:0000256" key="2">
    <source>
        <dbReference type="ARBA" id="ARBA00004861"/>
    </source>
</evidence>
<gene>
    <name evidence="7 13" type="primary">pyrF</name>
    <name evidence="12" type="ORF">Strain138_001846</name>
    <name evidence="13" type="ORF">Strain318_001845</name>
</gene>
<dbReference type="EMBL" id="CP130612">
    <property type="protein sequence ID" value="WKW12552.1"/>
    <property type="molecule type" value="Genomic_DNA"/>
</dbReference>
<keyword evidence="4 7" id="KW-0665">Pyrimidine biosynthesis</keyword>
<dbReference type="SUPFAM" id="SSF51366">
    <property type="entry name" value="Ribulose-phoshate binding barrel"/>
    <property type="match status" value="1"/>
</dbReference>
<feature type="binding site" evidence="7 9">
    <location>
        <position position="207"/>
    </location>
    <ligand>
        <name>substrate</name>
    </ligand>
</feature>
<feature type="active site" description="For OMPdecase activity" evidence="8">
    <location>
        <position position="61"/>
    </location>
</feature>
<dbReference type="EC" id="4.1.1.23" evidence="7"/>
<dbReference type="AlphaFoldDB" id="A0AA49K0I9"/>
<evidence type="ECO:0000259" key="11">
    <source>
        <dbReference type="SMART" id="SM00934"/>
    </source>
</evidence>
<dbReference type="InterPro" id="IPR001754">
    <property type="entry name" value="OMPdeCOase_dom"/>
</dbReference>
<comment type="similarity">
    <text evidence="7">Belongs to the OMP decarboxylase family. Type 1 subfamily.</text>
</comment>
<dbReference type="Pfam" id="PF00215">
    <property type="entry name" value="OMPdecase"/>
    <property type="match status" value="1"/>
</dbReference>
<evidence type="ECO:0000256" key="10">
    <source>
        <dbReference type="RuleBase" id="RU000512"/>
    </source>
</evidence>
<evidence type="ECO:0000313" key="14">
    <source>
        <dbReference type="Proteomes" id="UP001229955"/>
    </source>
</evidence>
<dbReference type="PANTHER" id="PTHR32119:SF2">
    <property type="entry name" value="OROTIDINE 5'-PHOSPHATE DECARBOXYLASE"/>
    <property type="match status" value="1"/>
</dbReference>
<dbReference type="InterPro" id="IPR018089">
    <property type="entry name" value="OMPdecase_AS"/>
</dbReference>
<dbReference type="GO" id="GO:0006207">
    <property type="term" value="P:'de novo' pyrimidine nucleobase biosynthetic process"/>
    <property type="evidence" value="ECO:0007669"/>
    <property type="project" value="InterPro"/>
</dbReference>
<dbReference type="InterPro" id="IPR014732">
    <property type="entry name" value="OMPdecase"/>
</dbReference>
<dbReference type="InterPro" id="IPR013785">
    <property type="entry name" value="Aldolase_TIM"/>
</dbReference>
<keyword evidence="14" id="KW-1185">Reference proteome</keyword>
<dbReference type="PROSITE" id="PS00156">
    <property type="entry name" value="OMPDECASE"/>
    <property type="match status" value="1"/>
</dbReference>
<feature type="binding site" evidence="7 9">
    <location>
        <position position="32"/>
    </location>
    <ligand>
        <name>substrate</name>
    </ligand>
</feature>
<evidence type="ECO:0000256" key="8">
    <source>
        <dbReference type="PIRSR" id="PIRSR614732-1"/>
    </source>
</evidence>
<dbReference type="NCBIfam" id="NF001273">
    <property type="entry name" value="PRK00230.1"/>
    <property type="match status" value="1"/>
</dbReference>
<comment type="function">
    <text evidence="1 7">Catalyzes the decarboxylation of orotidine 5'-monophosphate (OMP) to uridine 5'-monophosphate (UMP).</text>
</comment>
<evidence type="ECO:0000313" key="13">
    <source>
        <dbReference type="EMBL" id="WKW15459.1"/>
    </source>
</evidence>
<evidence type="ECO:0000256" key="6">
    <source>
        <dbReference type="ARBA" id="ARBA00049157"/>
    </source>
</evidence>
<comment type="subunit">
    <text evidence="7">Homodimer.</text>
</comment>
<evidence type="ECO:0000256" key="1">
    <source>
        <dbReference type="ARBA" id="ARBA00002356"/>
    </source>
</evidence>
<dbReference type="InterPro" id="IPR047596">
    <property type="entry name" value="OMPdecase_bac"/>
</dbReference>
<dbReference type="RefSeq" id="WP_367885430.1">
    <property type="nucleotide sequence ID" value="NZ_CP130612.1"/>
</dbReference>
<dbReference type="KEGG" id="pspc:Strain318_001845"/>
<feature type="binding site" evidence="7 9">
    <location>
        <position position="206"/>
    </location>
    <ligand>
        <name>substrate</name>
    </ligand>
</feature>
<evidence type="ECO:0000313" key="12">
    <source>
        <dbReference type="EMBL" id="WKW12552.1"/>
    </source>
</evidence>
<feature type="active site" description="For OMPdecase activity" evidence="8">
    <location>
        <position position="59"/>
    </location>
</feature>
<reference evidence="13" key="1">
    <citation type="submission" date="2023-07" db="EMBL/GenBank/DDBJ databases">
        <authorList>
            <person name="Haufschild T."/>
            <person name="Kallscheuer N."/>
            <person name="Hammer J."/>
            <person name="Kohn T."/>
            <person name="Kabuu M."/>
            <person name="Jogler M."/>
            <person name="Wohfarth N."/>
            <person name="Heuer A."/>
            <person name="Rohde M."/>
            <person name="van Teeseling M.C.F."/>
            <person name="Jogler C."/>
        </authorList>
    </citation>
    <scope>NUCLEOTIDE SEQUENCE</scope>
    <source>
        <strain evidence="12">Strain 138</strain>
        <strain evidence="13">Strain 318</strain>
    </source>
</reference>
<organism evidence="13 14">
    <name type="scientific">Pseudogemmatithrix spongiicola</name>
    <dbReference type="NCBI Taxonomy" id="3062599"/>
    <lineage>
        <taxon>Bacteria</taxon>
        <taxon>Pseudomonadati</taxon>
        <taxon>Gemmatimonadota</taxon>
        <taxon>Gemmatimonadia</taxon>
        <taxon>Gemmatimonadales</taxon>
        <taxon>Gemmatimonadaceae</taxon>
        <taxon>Pseudogemmatithrix</taxon>
    </lineage>
</organism>
<dbReference type="CDD" id="cd04725">
    <property type="entry name" value="OMP_decarboxylase_like"/>
    <property type="match status" value="1"/>
</dbReference>
<keyword evidence="5 7" id="KW-0456">Lyase</keyword>
<dbReference type="InterPro" id="IPR011060">
    <property type="entry name" value="RibuloseP-bd_barrel"/>
</dbReference>
<feature type="binding site" evidence="7 9">
    <location>
        <position position="115"/>
    </location>
    <ligand>
        <name>substrate</name>
    </ligand>
</feature>
<feature type="active site" description="Proton donor" evidence="7">
    <location>
        <position position="61"/>
    </location>
</feature>
<comment type="catalytic activity">
    <reaction evidence="6 7 10">
        <text>orotidine 5'-phosphate + H(+) = UMP + CO2</text>
        <dbReference type="Rhea" id="RHEA:11596"/>
        <dbReference type="ChEBI" id="CHEBI:15378"/>
        <dbReference type="ChEBI" id="CHEBI:16526"/>
        <dbReference type="ChEBI" id="CHEBI:57538"/>
        <dbReference type="ChEBI" id="CHEBI:57865"/>
        <dbReference type="EC" id="4.1.1.23"/>
    </reaction>
</comment>
<protein>
    <recommendedName>
        <fullName evidence="7">Orotidine 5'-phosphate decarboxylase</fullName>
        <ecNumber evidence="7">4.1.1.23</ecNumber>
    </recommendedName>
    <alternativeName>
        <fullName evidence="7">OMP decarboxylase</fullName>
        <shortName evidence="7">OMPDCase</shortName>
        <shortName evidence="7">OMPdecase</shortName>
    </alternativeName>
</protein>
<feature type="binding site" evidence="7 9">
    <location>
        <position position="10"/>
    </location>
    <ligand>
        <name>substrate</name>
    </ligand>
</feature>
<evidence type="ECO:0000256" key="9">
    <source>
        <dbReference type="PIRSR" id="PIRSR614732-2"/>
    </source>
</evidence>